<gene>
    <name evidence="3" type="ORF">IDH45_17065</name>
</gene>
<dbReference type="EMBL" id="JACXJA010000022">
    <property type="protein sequence ID" value="MBD2863705.1"/>
    <property type="molecule type" value="Genomic_DNA"/>
</dbReference>
<dbReference type="RefSeq" id="WP_190929339.1">
    <property type="nucleotide sequence ID" value="NZ_JACXJA010000022.1"/>
</dbReference>
<feature type="transmembrane region" description="Helical" evidence="2">
    <location>
        <begin position="116"/>
        <end position="140"/>
    </location>
</feature>
<feature type="transmembrane region" description="Helical" evidence="2">
    <location>
        <begin position="44"/>
        <end position="64"/>
    </location>
</feature>
<organism evidence="3 4">
    <name type="scientific">Paenibacillus oceani</name>
    <dbReference type="NCBI Taxonomy" id="2772510"/>
    <lineage>
        <taxon>Bacteria</taxon>
        <taxon>Bacillati</taxon>
        <taxon>Bacillota</taxon>
        <taxon>Bacilli</taxon>
        <taxon>Bacillales</taxon>
        <taxon>Paenibacillaceae</taxon>
        <taxon>Paenibacillus</taxon>
    </lineage>
</organism>
<comment type="caution">
    <text evidence="3">The sequence shown here is derived from an EMBL/GenBank/DDBJ whole genome shotgun (WGS) entry which is preliminary data.</text>
</comment>
<protein>
    <submittedName>
        <fullName evidence="3">Uncharacterized protein</fullName>
    </submittedName>
</protein>
<feature type="transmembrane region" description="Helical" evidence="2">
    <location>
        <begin position="85"/>
        <end position="110"/>
    </location>
</feature>
<feature type="region of interest" description="Disordered" evidence="1">
    <location>
        <begin position="213"/>
        <end position="244"/>
    </location>
</feature>
<evidence type="ECO:0000313" key="4">
    <source>
        <dbReference type="Proteomes" id="UP000639396"/>
    </source>
</evidence>
<feature type="transmembrane region" description="Helical" evidence="2">
    <location>
        <begin position="20"/>
        <end position="38"/>
    </location>
</feature>
<evidence type="ECO:0000256" key="1">
    <source>
        <dbReference type="SAM" id="MobiDB-lite"/>
    </source>
</evidence>
<name>A0A927H0I1_9BACL</name>
<reference evidence="3" key="1">
    <citation type="submission" date="2020-09" db="EMBL/GenBank/DDBJ databases">
        <title>A novel bacterium of genus Paenibacillus, isolated from South China Sea.</title>
        <authorList>
            <person name="Huang H."/>
            <person name="Mo K."/>
            <person name="Hu Y."/>
        </authorList>
    </citation>
    <scope>NUCLEOTIDE SEQUENCE</scope>
    <source>
        <strain evidence="3">IB182363</strain>
    </source>
</reference>
<keyword evidence="2" id="KW-0812">Transmembrane</keyword>
<keyword evidence="2" id="KW-1133">Transmembrane helix</keyword>
<dbReference type="AlphaFoldDB" id="A0A927H0I1"/>
<feature type="transmembrane region" description="Helical" evidence="2">
    <location>
        <begin position="171"/>
        <end position="194"/>
    </location>
</feature>
<evidence type="ECO:0000256" key="2">
    <source>
        <dbReference type="SAM" id="Phobius"/>
    </source>
</evidence>
<sequence length="244" mass="26672">MRKLSEIVIQSGKRIYQDIISVALFSIMGALVLVPFVFFLPVGISLFVLPFVIVPLCAGALHATHRMMKGERPKVSALFAGAWKFILPSFVIAFATSIFILIIVSTWWYYGGKPGMLYFALAVFQTYFVAMVLVSQLYALPLIVQQGLGVFTAMGRSVKLFLAHPGYTVGAFVQLLSVTVLLGLTVIGFAALYLGMYAIYSNLVTANLLAKPEEDEGENGKTEDYAGLPHRAGERLDAMSFPGQ</sequence>
<keyword evidence="2" id="KW-0472">Membrane</keyword>
<dbReference type="Proteomes" id="UP000639396">
    <property type="component" value="Unassembled WGS sequence"/>
</dbReference>
<accession>A0A927H0I1</accession>
<proteinExistence type="predicted"/>
<evidence type="ECO:0000313" key="3">
    <source>
        <dbReference type="EMBL" id="MBD2863705.1"/>
    </source>
</evidence>
<keyword evidence="4" id="KW-1185">Reference proteome</keyword>